<evidence type="ECO:0000256" key="1">
    <source>
        <dbReference type="ARBA" id="ARBA00000971"/>
    </source>
</evidence>
<dbReference type="GO" id="GO:0003755">
    <property type="term" value="F:peptidyl-prolyl cis-trans isomerase activity"/>
    <property type="evidence" value="ECO:0007669"/>
    <property type="project" value="UniProtKB-KW"/>
</dbReference>
<dbReference type="InterPro" id="IPR027304">
    <property type="entry name" value="Trigger_fact/SurA_dom_sf"/>
</dbReference>
<evidence type="ECO:0000259" key="7">
    <source>
        <dbReference type="PROSITE" id="PS50198"/>
    </source>
</evidence>
<dbReference type="Proteomes" id="UP000503129">
    <property type="component" value="Chromosome"/>
</dbReference>
<evidence type="ECO:0000256" key="2">
    <source>
        <dbReference type="ARBA" id="ARBA00013194"/>
    </source>
</evidence>
<evidence type="ECO:0000256" key="4">
    <source>
        <dbReference type="ARBA" id="ARBA00023110"/>
    </source>
</evidence>
<reference evidence="8 9" key="1">
    <citation type="submission" date="2018-06" db="EMBL/GenBank/DDBJ databases">
        <title>Comparative genomics of Brasilonema spp. strains.</title>
        <authorList>
            <person name="Alvarenga D.O."/>
            <person name="Fiore M.F."/>
            <person name="Varani A.M."/>
        </authorList>
    </citation>
    <scope>NUCLEOTIDE SEQUENCE [LARGE SCALE GENOMIC DNA]</scope>
    <source>
        <strain evidence="8 9">CENA114</strain>
    </source>
</reference>
<dbReference type="SUPFAM" id="SSF109998">
    <property type="entry name" value="Triger factor/SurA peptide-binding domain-like"/>
    <property type="match status" value="1"/>
</dbReference>
<dbReference type="RefSeq" id="WP_171975755.1">
    <property type="nucleotide sequence ID" value="NZ_CAWOXK010000001.1"/>
</dbReference>
<evidence type="ECO:0000313" key="8">
    <source>
        <dbReference type="EMBL" id="QDL07674.1"/>
    </source>
</evidence>
<sequence>MSEPLTISSSDLIQSLKLSCQIPDVVQAIATQKIIASAAQEAGIQVLEQEVQQEGDRLRFAKKLVKAQDTWNWLKKHHLSLPEFEQLIHNKVLATKLAHHLFAGHIERFFYENQLNYVGAATYEVILDDTDLALELFYSLQSNEIIFQEIAREYIQQPELRRAGGYKGIRRRKDFRPEIAAAVFAATPPSPLKPISTSKGVYLIWVEEIVQPILDEQLREQIQQELFDHWLKEQVTSMEIVTDLDVGFQASTELPKQA</sequence>
<dbReference type="EC" id="5.2.1.8" evidence="2"/>
<protein>
    <recommendedName>
        <fullName evidence="2">peptidylprolyl isomerase</fullName>
        <ecNumber evidence="2">5.2.1.8</ecNumber>
    </recommendedName>
</protein>
<dbReference type="InterPro" id="IPR000297">
    <property type="entry name" value="PPIase_PpiC"/>
</dbReference>
<dbReference type="PROSITE" id="PS50198">
    <property type="entry name" value="PPIC_PPIASE_2"/>
    <property type="match status" value="1"/>
</dbReference>
<gene>
    <name evidence="8" type="ORF">DP114_06980</name>
</gene>
<dbReference type="PANTHER" id="PTHR47245">
    <property type="entry name" value="PEPTIDYLPROLYL ISOMERASE"/>
    <property type="match status" value="1"/>
</dbReference>
<accession>A0A856MBD1</accession>
<feature type="domain" description="PpiC" evidence="7">
    <location>
        <begin position="125"/>
        <end position="208"/>
    </location>
</feature>
<dbReference type="InterPro" id="IPR046357">
    <property type="entry name" value="PPIase_dom_sf"/>
</dbReference>
<dbReference type="AlphaFoldDB" id="A0A856MBD1"/>
<evidence type="ECO:0000313" key="9">
    <source>
        <dbReference type="Proteomes" id="UP000503129"/>
    </source>
</evidence>
<evidence type="ECO:0000256" key="3">
    <source>
        <dbReference type="ARBA" id="ARBA00022729"/>
    </source>
</evidence>
<keyword evidence="5 6" id="KW-0413">Isomerase</keyword>
<evidence type="ECO:0000256" key="6">
    <source>
        <dbReference type="PROSITE-ProRule" id="PRU00278"/>
    </source>
</evidence>
<dbReference type="KEGG" id="bsen:DP114_06980"/>
<keyword evidence="3" id="KW-0732">Signal</keyword>
<proteinExistence type="predicted"/>
<dbReference type="InterPro" id="IPR050245">
    <property type="entry name" value="PrsA_foldase"/>
</dbReference>
<keyword evidence="9" id="KW-1185">Reference proteome</keyword>
<name>A0A856MBD1_9CYAN</name>
<dbReference type="EMBL" id="CP030118">
    <property type="protein sequence ID" value="QDL07674.1"/>
    <property type="molecule type" value="Genomic_DNA"/>
</dbReference>
<dbReference type="PANTHER" id="PTHR47245:SF1">
    <property type="entry name" value="FOLDASE PROTEIN PRSA"/>
    <property type="match status" value="1"/>
</dbReference>
<evidence type="ECO:0000256" key="5">
    <source>
        <dbReference type="ARBA" id="ARBA00023235"/>
    </source>
</evidence>
<keyword evidence="4 6" id="KW-0697">Rotamase</keyword>
<dbReference type="SUPFAM" id="SSF54534">
    <property type="entry name" value="FKBP-like"/>
    <property type="match status" value="1"/>
</dbReference>
<dbReference type="Pfam" id="PF00639">
    <property type="entry name" value="Rotamase"/>
    <property type="match status" value="1"/>
</dbReference>
<comment type="catalytic activity">
    <reaction evidence="1">
        <text>[protein]-peptidylproline (omega=180) = [protein]-peptidylproline (omega=0)</text>
        <dbReference type="Rhea" id="RHEA:16237"/>
        <dbReference type="Rhea" id="RHEA-COMP:10747"/>
        <dbReference type="Rhea" id="RHEA-COMP:10748"/>
        <dbReference type="ChEBI" id="CHEBI:83833"/>
        <dbReference type="ChEBI" id="CHEBI:83834"/>
        <dbReference type="EC" id="5.2.1.8"/>
    </reaction>
</comment>
<organism evidence="8 9">
    <name type="scientific">Brasilonema sennae CENA114</name>
    <dbReference type="NCBI Taxonomy" id="415709"/>
    <lineage>
        <taxon>Bacteria</taxon>
        <taxon>Bacillati</taxon>
        <taxon>Cyanobacteriota</taxon>
        <taxon>Cyanophyceae</taxon>
        <taxon>Nostocales</taxon>
        <taxon>Scytonemataceae</taxon>
        <taxon>Brasilonema</taxon>
        <taxon>Bromeliae group (in: Brasilonema)</taxon>
    </lineage>
</organism>
<dbReference type="Gene3D" id="3.10.50.40">
    <property type="match status" value="1"/>
</dbReference>